<gene>
    <name evidence="2" type="ORF">M231_02677</name>
</gene>
<reference evidence="2 3" key="1">
    <citation type="submission" date="2016-06" db="EMBL/GenBank/DDBJ databases">
        <title>Evolution of pathogenesis and genome organization in the Tremellales.</title>
        <authorList>
            <person name="Cuomo C."/>
            <person name="Litvintseva A."/>
            <person name="Heitman J."/>
            <person name="Chen Y."/>
            <person name="Sun S."/>
            <person name="Springer D."/>
            <person name="Dromer F."/>
            <person name="Young S."/>
            <person name="Zeng Q."/>
            <person name="Chapman S."/>
            <person name="Gujja S."/>
            <person name="Saif S."/>
            <person name="Birren B."/>
        </authorList>
    </citation>
    <scope>NUCLEOTIDE SEQUENCE [LARGE SCALE GENOMIC DNA]</scope>
    <source>
        <strain evidence="2 3">ATCC 28783</strain>
    </source>
</reference>
<dbReference type="Proteomes" id="UP000289152">
    <property type="component" value="Unassembled WGS sequence"/>
</dbReference>
<dbReference type="SUPFAM" id="SSF50729">
    <property type="entry name" value="PH domain-like"/>
    <property type="match status" value="1"/>
</dbReference>
<feature type="compositionally biased region" description="Pro residues" evidence="1">
    <location>
        <begin position="179"/>
        <end position="188"/>
    </location>
</feature>
<protein>
    <submittedName>
        <fullName evidence="2">Uncharacterized protein</fullName>
    </submittedName>
</protein>
<organism evidence="2 3">
    <name type="scientific">Tremella mesenterica</name>
    <name type="common">Jelly fungus</name>
    <dbReference type="NCBI Taxonomy" id="5217"/>
    <lineage>
        <taxon>Eukaryota</taxon>
        <taxon>Fungi</taxon>
        <taxon>Dikarya</taxon>
        <taxon>Basidiomycota</taxon>
        <taxon>Agaricomycotina</taxon>
        <taxon>Tremellomycetes</taxon>
        <taxon>Tremellales</taxon>
        <taxon>Tremellaceae</taxon>
        <taxon>Tremella</taxon>
    </lineage>
</organism>
<proteinExistence type="predicted"/>
<dbReference type="InParanoid" id="A0A4V1M4E0"/>
<accession>A0A4V1M4E0</accession>
<dbReference type="VEuPathDB" id="FungiDB:TREMEDRAFT_64270"/>
<dbReference type="AlphaFoldDB" id="A0A4V1M4E0"/>
<keyword evidence="3" id="KW-1185">Reference proteome</keyword>
<name>A0A4V1M4E0_TREME</name>
<evidence type="ECO:0000313" key="3">
    <source>
        <dbReference type="Proteomes" id="UP000289152"/>
    </source>
</evidence>
<feature type="region of interest" description="Disordered" evidence="1">
    <location>
        <begin position="160"/>
        <end position="188"/>
    </location>
</feature>
<dbReference type="EMBL" id="SDIL01000023">
    <property type="protein sequence ID" value="RXK40037.1"/>
    <property type="molecule type" value="Genomic_DNA"/>
</dbReference>
<dbReference type="STRING" id="5217.A0A4V1M4E0"/>
<evidence type="ECO:0000256" key="1">
    <source>
        <dbReference type="SAM" id="MobiDB-lite"/>
    </source>
</evidence>
<comment type="caution">
    <text evidence="2">The sequence shown here is derived from an EMBL/GenBank/DDBJ whole genome shotgun (WGS) entry which is preliminary data.</text>
</comment>
<evidence type="ECO:0000313" key="2">
    <source>
        <dbReference type="EMBL" id="RXK40037.1"/>
    </source>
</evidence>
<dbReference type="OrthoDB" id="1259151at2759"/>
<sequence>MSVNTYSLSPTGSLVLLPGEEQITPGYSTEIELRIPATISGPKRTENYKGKLWVTDQRIIFVTEVKSSKVKSYDSPPSLENLVIPYTHILSATFHLPTFSPNQILLAFLPDSEKGSSHALPDPGRGSHLELKMVIGEGAGHGVWKHIEGQRVLCEERRKEGEALPAYSPTDQGPSSIPDSPPPFDSKR</sequence>